<dbReference type="EMBL" id="KL224817">
    <property type="protein sequence ID" value="KFW64458.1"/>
    <property type="molecule type" value="Genomic_DNA"/>
</dbReference>
<dbReference type="Proteomes" id="UP000054081">
    <property type="component" value="Unassembled WGS sequence"/>
</dbReference>
<gene>
    <name evidence="1" type="ORF">AS28_11422</name>
</gene>
<accession>A0A093NHZ2</accession>
<evidence type="ECO:0000313" key="2">
    <source>
        <dbReference type="Proteomes" id="UP000054081"/>
    </source>
</evidence>
<protein>
    <recommendedName>
        <fullName evidence="3">Nidogen G2 beta-barrel domain-containing protein</fullName>
    </recommendedName>
</protein>
<keyword evidence="2" id="KW-1185">Reference proteome</keyword>
<name>A0A093NHZ2_PYGAD</name>
<feature type="non-terminal residue" evidence="1">
    <location>
        <position position="55"/>
    </location>
</feature>
<evidence type="ECO:0008006" key="3">
    <source>
        <dbReference type="Google" id="ProtNLM"/>
    </source>
</evidence>
<feature type="non-terminal residue" evidence="1">
    <location>
        <position position="1"/>
    </location>
</feature>
<proteinExistence type="predicted"/>
<sequence>DGFKLKEGRFRLDIRKKFFTLRVVRHWNRLPREVVDAPSLETFKVGLDGALSNLV</sequence>
<dbReference type="AlphaFoldDB" id="A0A093NHZ2"/>
<evidence type="ECO:0000313" key="1">
    <source>
        <dbReference type="EMBL" id="KFW64458.1"/>
    </source>
</evidence>
<reference evidence="1 2" key="1">
    <citation type="submission" date="2014-04" db="EMBL/GenBank/DDBJ databases">
        <title>Genome evolution of avian class.</title>
        <authorList>
            <person name="Zhang G."/>
            <person name="Li C."/>
        </authorList>
    </citation>
    <scope>NUCLEOTIDE SEQUENCE [LARGE SCALE GENOMIC DNA]</scope>
    <source>
        <strain evidence="1">BGI_AS28</strain>
    </source>
</reference>
<organism evidence="1 2">
    <name type="scientific">Pygoscelis adeliae</name>
    <name type="common">Adelie penguin</name>
    <dbReference type="NCBI Taxonomy" id="9238"/>
    <lineage>
        <taxon>Eukaryota</taxon>
        <taxon>Metazoa</taxon>
        <taxon>Chordata</taxon>
        <taxon>Craniata</taxon>
        <taxon>Vertebrata</taxon>
        <taxon>Euteleostomi</taxon>
        <taxon>Archelosauria</taxon>
        <taxon>Archosauria</taxon>
        <taxon>Dinosauria</taxon>
        <taxon>Saurischia</taxon>
        <taxon>Theropoda</taxon>
        <taxon>Coelurosauria</taxon>
        <taxon>Aves</taxon>
        <taxon>Neognathae</taxon>
        <taxon>Neoaves</taxon>
        <taxon>Aequornithes</taxon>
        <taxon>Sphenisciformes</taxon>
        <taxon>Spheniscidae</taxon>
        <taxon>Pygoscelis</taxon>
    </lineage>
</organism>